<name>A0A1M5IWB9_9ACTN</name>
<dbReference type="EMBL" id="FQVU01000002">
    <property type="protein sequence ID" value="SHG32435.1"/>
    <property type="molecule type" value="Genomic_DNA"/>
</dbReference>
<feature type="region of interest" description="Disordered" evidence="1">
    <location>
        <begin position="63"/>
        <end position="88"/>
    </location>
</feature>
<organism evidence="4 5">
    <name type="scientific">Jatrophihabitans endophyticus</name>
    <dbReference type="NCBI Taxonomy" id="1206085"/>
    <lineage>
        <taxon>Bacteria</taxon>
        <taxon>Bacillati</taxon>
        <taxon>Actinomycetota</taxon>
        <taxon>Actinomycetes</taxon>
        <taxon>Jatrophihabitantales</taxon>
        <taxon>Jatrophihabitantaceae</taxon>
        <taxon>Jatrophihabitans</taxon>
    </lineage>
</organism>
<reference evidence="4 5" key="1">
    <citation type="submission" date="2016-11" db="EMBL/GenBank/DDBJ databases">
        <authorList>
            <person name="Jaros S."/>
            <person name="Januszkiewicz K."/>
            <person name="Wedrychowicz H."/>
        </authorList>
    </citation>
    <scope>NUCLEOTIDE SEQUENCE [LARGE SCALE GENOMIC DNA]</scope>
    <source>
        <strain evidence="4 5">DSM 45627</strain>
    </source>
</reference>
<feature type="region of interest" description="Disordered" evidence="1">
    <location>
        <begin position="564"/>
        <end position="593"/>
    </location>
</feature>
<evidence type="ECO:0008006" key="6">
    <source>
        <dbReference type="Google" id="ProtNLM"/>
    </source>
</evidence>
<feature type="transmembrane region" description="Helical" evidence="2">
    <location>
        <begin position="654"/>
        <end position="678"/>
    </location>
</feature>
<feature type="compositionally biased region" description="Low complexity" evidence="1">
    <location>
        <begin position="564"/>
        <end position="587"/>
    </location>
</feature>
<dbReference type="Proteomes" id="UP000186132">
    <property type="component" value="Unassembled WGS sequence"/>
</dbReference>
<evidence type="ECO:0000313" key="4">
    <source>
        <dbReference type="EMBL" id="SHG32435.1"/>
    </source>
</evidence>
<evidence type="ECO:0000256" key="1">
    <source>
        <dbReference type="SAM" id="MobiDB-lite"/>
    </source>
</evidence>
<keyword evidence="2" id="KW-1133">Transmembrane helix</keyword>
<evidence type="ECO:0000256" key="2">
    <source>
        <dbReference type="SAM" id="Phobius"/>
    </source>
</evidence>
<keyword evidence="2" id="KW-0812">Transmembrane</keyword>
<keyword evidence="2" id="KW-0472">Membrane</keyword>
<keyword evidence="3" id="KW-0732">Signal</keyword>
<accession>A0A1M5IWB9</accession>
<protein>
    <recommendedName>
        <fullName evidence="6">Ig-like domain (Group 3)</fullName>
    </recommendedName>
</protein>
<feature type="signal peptide" evidence="3">
    <location>
        <begin position="1"/>
        <end position="18"/>
    </location>
</feature>
<feature type="chain" id="PRO_5038641517" description="Ig-like domain (Group 3)" evidence="3">
    <location>
        <begin position="19"/>
        <end position="708"/>
    </location>
</feature>
<gene>
    <name evidence="4" type="ORF">SAMN05443575_2020</name>
</gene>
<sequence>MLVLAPLVAVLTGTVVGAAPAAATPWGASGADYTGVLCRLDQTEVPLGAWAVNGGVRAFSTRDISGTGPAQQPAPVNGPGASMTAGQAGMSRDDIGAAAYLIAHHGDGSPAELAEVSADVATLAGSGELQRRCLGQEGTSASRAAARLDEARRYGGPYRVTVTPPARTIPGAQTTVTVDVRSAAGVGTPGLAVAVDVGGAVATASTGGDGTAQVPVTVPRAAETGVTATVTERVGLTYLATDPASLAVADATAARGHATLQAVLHPKPAVTVDGPALLLADGSFRPAAAVTGTYGYPGTGTLTLTGPVQASGGAGCRSLDPERLRGAAVAWQDAYSFTGDARYRATETPQLTPGCYALRATATTRSSPPATAESRLSADDYLTVATLTVSTAAKSPVAGPGDLAAIVTGTDPGRARLTTSVTARGPLPTHDGSCRGVDFDDAPTVGTSAPVTASRVGDALRATATVPSVDELGCYSLTATSEVSLDGATVDAPATPAGPQTTVAVLRPSLTVATAATSGEQGKPMPATVQVAGAHRYPGELAVGLVRGDSVPITGCGDAHYPAPASAGGTSSSAAAAMPTRTRSRTTGDGSYAVRTPVTSANACYAVVAELTLTDNRAVTASSPVSTTTAVFVAGVRPVQAAPAVVRHATGGGFGLRALVIGSTFVLLLLAGSVTVFVRTFRGARTRARWHWRPYTDDDGSLPSLGLS</sequence>
<evidence type="ECO:0000313" key="5">
    <source>
        <dbReference type="Proteomes" id="UP000186132"/>
    </source>
</evidence>
<dbReference type="RefSeq" id="WP_073389297.1">
    <property type="nucleotide sequence ID" value="NZ_FQVU01000002.1"/>
</dbReference>
<dbReference type="AlphaFoldDB" id="A0A1M5IWB9"/>
<keyword evidence="5" id="KW-1185">Reference proteome</keyword>
<proteinExistence type="predicted"/>
<evidence type="ECO:0000256" key="3">
    <source>
        <dbReference type="SAM" id="SignalP"/>
    </source>
</evidence>